<evidence type="ECO:0000313" key="2">
    <source>
        <dbReference type="Proteomes" id="UP000765509"/>
    </source>
</evidence>
<dbReference type="Proteomes" id="UP000765509">
    <property type="component" value="Unassembled WGS sequence"/>
</dbReference>
<accession>A0A9Q3CAL2</accession>
<dbReference type="PANTHER" id="PTHR37984:SF5">
    <property type="entry name" value="PROTEIN NYNRIN-LIKE"/>
    <property type="match status" value="1"/>
</dbReference>
<keyword evidence="2" id="KW-1185">Reference proteome</keyword>
<dbReference type="GO" id="GO:0003676">
    <property type="term" value="F:nucleic acid binding"/>
    <property type="evidence" value="ECO:0007669"/>
    <property type="project" value="InterPro"/>
</dbReference>
<proteinExistence type="predicted"/>
<dbReference type="SUPFAM" id="SSF53098">
    <property type="entry name" value="Ribonuclease H-like"/>
    <property type="match status" value="1"/>
</dbReference>
<evidence type="ECO:0000313" key="1">
    <source>
        <dbReference type="EMBL" id="MBW0479256.1"/>
    </source>
</evidence>
<sequence length="122" mass="14371">MGHMSEDRTKERVTSRTWWSLWEQETSPRRQGKLQFFPGHNCGDRKIVRCIPCHKEETAMDIDMLFWNIIITTCGFPKIISSDRDPKSTSEFWTNPYDMLRTKVAFSTTYHPQTDGLAERII</sequence>
<gene>
    <name evidence="1" type="ORF">O181_018971</name>
</gene>
<organism evidence="1 2">
    <name type="scientific">Austropuccinia psidii MF-1</name>
    <dbReference type="NCBI Taxonomy" id="1389203"/>
    <lineage>
        <taxon>Eukaryota</taxon>
        <taxon>Fungi</taxon>
        <taxon>Dikarya</taxon>
        <taxon>Basidiomycota</taxon>
        <taxon>Pucciniomycotina</taxon>
        <taxon>Pucciniomycetes</taxon>
        <taxon>Pucciniales</taxon>
        <taxon>Sphaerophragmiaceae</taxon>
        <taxon>Austropuccinia</taxon>
    </lineage>
</organism>
<evidence type="ECO:0008006" key="3">
    <source>
        <dbReference type="Google" id="ProtNLM"/>
    </source>
</evidence>
<dbReference type="InterPro" id="IPR050951">
    <property type="entry name" value="Retrovirus_Pol_polyprotein"/>
</dbReference>
<dbReference type="InterPro" id="IPR036397">
    <property type="entry name" value="RNaseH_sf"/>
</dbReference>
<dbReference type="AlphaFoldDB" id="A0A9Q3CAL2"/>
<dbReference type="PANTHER" id="PTHR37984">
    <property type="entry name" value="PROTEIN CBG26694"/>
    <property type="match status" value="1"/>
</dbReference>
<reference evidence="1" key="1">
    <citation type="submission" date="2021-03" db="EMBL/GenBank/DDBJ databases">
        <title>Draft genome sequence of rust myrtle Austropuccinia psidii MF-1, a brazilian biotype.</title>
        <authorList>
            <person name="Quecine M.C."/>
            <person name="Pachon D.M.R."/>
            <person name="Bonatelli M.L."/>
            <person name="Correr F.H."/>
            <person name="Franceschini L.M."/>
            <person name="Leite T.F."/>
            <person name="Margarido G.R.A."/>
            <person name="Almeida C.A."/>
            <person name="Ferrarezi J.A."/>
            <person name="Labate C.A."/>
        </authorList>
    </citation>
    <scope>NUCLEOTIDE SEQUENCE</scope>
    <source>
        <strain evidence="1">MF-1</strain>
    </source>
</reference>
<comment type="caution">
    <text evidence="1">The sequence shown here is derived from an EMBL/GenBank/DDBJ whole genome shotgun (WGS) entry which is preliminary data.</text>
</comment>
<dbReference type="EMBL" id="AVOT02005509">
    <property type="protein sequence ID" value="MBW0479256.1"/>
    <property type="molecule type" value="Genomic_DNA"/>
</dbReference>
<protein>
    <recommendedName>
        <fullName evidence="3">Integrase catalytic domain-containing protein</fullName>
    </recommendedName>
</protein>
<dbReference type="Gene3D" id="3.30.420.10">
    <property type="entry name" value="Ribonuclease H-like superfamily/Ribonuclease H"/>
    <property type="match status" value="1"/>
</dbReference>
<dbReference type="InterPro" id="IPR012337">
    <property type="entry name" value="RNaseH-like_sf"/>
</dbReference>
<name>A0A9Q3CAL2_9BASI</name>